<evidence type="ECO:0000313" key="1">
    <source>
        <dbReference type="EMBL" id="JAD71063.1"/>
    </source>
</evidence>
<dbReference type="EMBL" id="GBRH01226832">
    <property type="protein sequence ID" value="JAD71063.1"/>
    <property type="molecule type" value="Transcribed_RNA"/>
</dbReference>
<sequence>MQLHTQGQEAASSLLRRRRLPYWPATTAAVNAGSRRILYIVNACVVGASSSPSPRLNRRFGTLTTLKLGSPYSFCAQRNCEEEKVRRGTPLPEAFAVAREDARDAAFRFPDNWC</sequence>
<organism evidence="1">
    <name type="scientific">Arundo donax</name>
    <name type="common">Giant reed</name>
    <name type="synonym">Donax arundinaceus</name>
    <dbReference type="NCBI Taxonomy" id="35708"/>
    <lineage>
        <taxon>Eukaryota</taxon>
        <taxon>Viridiplantae</taxon>
        <taxon>Streptophyta</taxon>
        <taxon>Embryophyta</taxon>
        <taxon>Tracheophyta</taxon>
        <taxon>Spermatophyta</taxon>
        <taxon>Magnoliopsida</taxon>
        <taxon>Liliopsida</taxon>
        <taxon>Poales</taxon>
        <taxon>Poaceae</taxon>
        <taxon>PACMAD clade</taxon>
        <taxon>Arundinoideae</taxon>
        <taxon>Arundineae</taxon>
        <taxon>Arundo</taxon>
    </lineage>
</organism>
<proteinExistence type="predicted"/>
<dbReference type="AlphaFoldDB" id="A0A0A9C9C9"/>
<accession>A0A0A9C9C9</accession>
<name>A0A0A9C9C9_ARUDO</name>
<reference evidence="1" key="1">
    <citation type="submission" date="2014-09" db="EMBL/GenBank/DDBJ databases">
        <authorList>
            <person name="Magalhaes I.L.F."/>
            <person name="Oliveira U."/>
            <person name="Santos F.R."/>
            <person name="Vidigal T.H.D.A."/>
            <person name="Brescovit A.D."/>
            <person name="Santos A.J."/>
        </authorList>
    </citation>
    <scope>NUCLEOTIDE SEQUENCE</scope>
    <source>
        <tissue evidence="1">Shoot tissue taken approximately 20 cm above the soil surface</tissue>
    </source>
</reference>
<protein>
    <submittedName>
        <fullName evidence="1">Uncharacterized protein</fullName>
    </submittedName>
</protein>
<reference evidence="1" key="2">
    <citation type="journal article" date="2015" name="Data Brief">
        <title>Shoot transcriptome of the giant reed, Arundo donax.</title>
        <authorList>
            <person name="Barrero R.A."/>
            <person name="Guerrero F.D."/>
            <person name="Moolhuijzen P."/>
            <person name="Goolsby J.A."/>
            <person name="Tidwell J."/>
            <person name="Bellgard S.E."/>
            <person name="Bellgard M.I."/>
        </authorList>
    </citation>
    <scope>NUCLEOTIDE SEQUENCE</scope>
    <source>
        <tissue evidence="1">Shoot tissue taken approximately 20 cm above the soil surface</tissue>
    </source>
</reference>